<protein>
    <submittedName>
        <fullName evidence="1">Uncharacterized protein</fullName>
    </submittedName>
</protein>
<reference evidence="1" key="1">
    <citation type="submission" date="2021-06" db="EMBL/GenBank/DDBJ databases">
        <authorList>
            <person name="Hodson N. C."/>
            <person name="Mongue J. A."/>
            <person name="Jaron S. K."/>
        </authorList>
    </citation>
    <scope>NUCLEOTIDE SEQUENCE</scope>
</reference>
<organism evidence="1 2">
    <name type="scientific">Allacma fusca</name>
    <dbReference type="NCBI Taxonomy" id="39272"/>
    <lineage>
        <taxon>Eukaryota</taxon>
        <taxon>Metazoa</taxon>
        <taxon>Ecdysozoa</taxon>
        <taxon>Arthropoda</taxon>
        <taxon>Hexapoda</taxon>
        <taxon>Collembola</taxon>
        <taxon>Symphypleona</taxon>
        <taxon>Sminthuridae</taxon>
        <taxon>Allacma</taxon>
    </lineage>
</organism>
<accession>A0A8J2KYF7</accession>
<proteinExistence type="predicted"/>
<name>A0A8J2KYF7_9HEXA</name>
<dbReference type="Proteomes" id="UP000708208">
    <property type="component" value="Unassembled WGS sequence"/>
</dbReference>
<feature type="non-terminal residue" evidence="1">
    <location>
        <position position="30"/>
    </location>
</feature>
<feature type="non-terminal residue" evidence="1">
    <location>
        <position position="1"/>
    </location>
</feature>
<gene>
    <name evidence="1" type="ORF">AFUS01_LOCUS34038</name>
</gene>
<evidence type="ECO:0000313" key="2">
    <source>
        <dbReference type="Proteomes" id="UP000708208"/>
    </source>
</evidence>
<sequence>ELIPCPVRLSNFRIWNNQSENAVQKLHTEG</sequence>
<dbReference type="EMBL" id="CAJVCH010530772">
    <property type="protein sequence ID" value="CAG7823846.1"/>
    <property type="molecule type" value="Genomic_DNA"/>
</dbReference>
<keyword evidence="2" id="KW-1185">Reference proteome</keyword>
<comment type="caution">
    <text evidence="1">The sequence shown here is derived from an EMBL/GenBank/DDBJ whole genome shotgun (WGS) entry which is preliminary data.</text>
</comment>
<dbReference type="AlphaFoldDB" id="A0A8J2KYF7"/>
<evidence type="ECO:0000313" key="1">
    <source>
        <dbReference type="EMBL" id="CAG7823846.1"/>
    </source>
</evidence>